<evidence type="ECO:0000313" key="2">
    <source>
        <dbReference type="Proteomes" id="UP000238565"/>
    </source>
</evidence>
<protein>
    <submittedName>
        <fullName evidence="1">Uncharacterized protein</fullName>
    </submittedName>
</protein>
<reference evidence="1 2" key="1">
    <citation type="submission" date="2018-02" db="EMBL/GenBank/DDBJ databases">
        <title>Draft genome sequence of bacterial isolates from marine environment.</title>
        <authorList>
            <person name="Singh S.K."/>
            <person name="Hill R."/>
            <person name="Major S."/>
            <person name="Cai H."/>
            <person name="Li Y."/>
        </authorList>
    </citation>
    <scope>NUCLEOTIDE SEQUENCE [LARGE SCALE GENOMIC DNA]</scope>
    <source>
        <strain evidence="1 2">IMET F</strain>
    </source>
</reference>
<name>A0A2S7I6M0_9FLAO</name>
<organism evidence="1 2">
    <name type="scientific">Cloacibacterium normanense</name>
    <dbReference type="NCBI Taxonomy" id="237258"/>
    <lineage>
        <taxon>Bacteria</taxon>
        <taxon>Pseudomonadati</taxon>
        <taxon>Bacteroidota</taxon>
        <taxon>Flavobacteriia</taxon>
        <taxon>Flavobacteriales</taxon>
        <taxon>Weeksellaceae</taxon>
    </lineage>
</organism>
<evidence type="ECO:0000313" key="1">
    <source>
        <dbReference type="EMBL" id="PPZ92211.1"/>
    </source>
</evidence>
<dbReference type="AlphaFoldDB" id="A0A2S7I6M0"/>
<accession>A0A2S7I6M0</accession>
<proteinExistence type="predicted"/>
<gene>
    <name evidence="1" type="ORF">C3729_04340</name>
</gene>
<comment type="caution">
    <text evidence="1">The sequence shown here is derived from an EMBL/GenBank/DDBJ whole genome shotgun (WGS) entry which is preliminary data.</text>
</comment>
<sequence length="165" mass="19084">MYNFNFERKRLIESLDFEISQNRENSIFVSLKNILLEQTSINKLNGAISRIVIDSLDFNLKVSGELLNFESNFRNLSNKIKSKELKNLFKFLIENNFNTEFVGKAWDNCNADWYYFDCSLNIGKIKSKLSFGHNIVLHENLDNKSGLERGFIDKTTGEGIIGKIN</sequence>
<dbReference type="Proteomes" id="UP000238565">
    <property type="component" value="Unassembled WGS sequence"/>
</dbReference>
<dbReference type="RefSeq" id="WP_104793029.1">
    <property type="nucleotide sequence ID" value="NZ_PTPZ01000002.1"/>
</dbReference>
<dbReference type="EMBL" id="PTPZ01000002">
    <property type="protein sequence ID" value="PPZ92211.1"/>
    <property type="molecule type" value="Genomic_DNA"/>
</dbReference>